<evidence type="ECO:0000313" key="2">
    <source>
        <dbReference type="EMBL" id="KUK67012.1"/>
    </source>
</evidence>
<feature type="transmembrane region" description="Helical" evidence="1">
    <location>
        <begin position="191"/>
        <end position="210"/>
    </location>
</feature>
<dbReference type="EMBL" id="LGGI01000051">
    <property type="protein sequence ID" value="KUK67012.1"/>
    <property type="molecule type" value="Genomic_DNA"/>
</dbReference>
<comment type="caution">
    <text evidence="2">The sequence shown here is derived from an EMBL/GenBank/DDBJ whole genome shotgun (WGS) entry which is preliminary data.</text>
</comment>
<feature type="transmembrane region" description="Helical" evidence="1">
    <location>
        <begin position="26"/>
        <end position="54"/>
    </location>
</feature>
<keyword evidence="1" id="KW-0472">Membrane</keyword>
<keyword evidence="1" id="KW-1133">Transmembrane helix</keyword>
<feature type="transmembrane region" description="Helical" evidence="1">
    <location>
        <begin position="144"/>
        <end position="161"/>
    </location>
</feature>
<keyword evidence="1" id="KW-0812">Transmembrane</keyword>
<feature type="transmembrane region" description="Helical" evidence="1">
    <location>
        <begin position="167"/>
        <end position="184"/>
    </location>
</feature>
<dbReference type="AlphaFoldDB" id="A0A117LTS4"/>
<organism evidence="2 3">
    <name type="scientific">candidate division WS6 bacterium 36_33</name>
    <dbReference type="NCBI Taxonomy" id="1641388"/>
    <lineage>
        <taxon>Bacteria</taxon>
        <taxon>Candidatus Dojkabacteria</taxon>
    </lineage>
</organism>
<accession>A0A117LTS4</accession>
<name>A0A117LTS4_9BACT</name>
<feature type="transmembrane region" description="Helical" evidence="1">
    <location>
        <begin position="66"/>
        <end position="88"/>
    </location>
</feature>
<gene>
    <name evidence="2" type="ORF">XD87_0383</name>
</gene>
<reference evidence="3" key="1">
    <citation type="journal article" date="2015" name="MBio">
        <title>Genome-Resolved Metagenomic Analysis Reveals Roles for Candidate Phyla and Other Microbial Community Members in Biogeochemical Transformations in Oil Reservoirs.</title>
        <authorList>
            <person name="Hu P."/>
            <person name="Tom L."/>
            <person name="Singh A."/>
            <person name="Thomas B.C."/>
            <person name="Baker B.J."/>
            <person name="Piceno Y.M."/>
            <person name="Andersen G.L."/>
            <person name="Banfield J.F."/>
        </authorList>
    </citation>
    <scope>NUCLEOTIDE SEQUENCE [LARGE SCALE GENOMIC DNA]</scope>
</reference>
<evidence type="ECO:0000313" key="3">
    <source>
        <dbReference type="Proteomes" id="UP000053469"/>
    </source>
</evidence>
<dbReference type="Proteomes" id="UP000053469">
    <property type="component" value="Unassembled WGS sequence"/>
</dbReference>
<feature type="non-terminal residue" evidence="2">
    <location>
        <position position="1"/>
    </location>
</feature>
<sequence length="372" mass="42859">FFLPQTLALYFLVLILQEKELKLPQLIFATLLLLPTHFIVGPLFAGYLWFRFLIVKNLRNNKEKTILLLLLALSVFFFCLVNIAGFSVEKLLQSDTLKVVGSATNPYYPSNISAYIQNLGAGWILVFLAYISVLIQKRKKEEDLALLSFITFGIIFYFLAPTYANKFGIGLAFFATVLVIKYLWTLGFKPMMKIILFGLLISIWGLNYFVQYNRYLKFYTQEDGTASAIVQEDKALIEYLRENRLSDTFIISDPYTQLVAAAFGNIDTVNAQYMPQETRKNFLIYLEDPNPETYEKLLTSPGIPGGKDITILYTSRIHRSIELDDQAWIYNIYSLPINNSYSINEVGKNLIKDQKRLNKDLIYISDNFILFK</sequence>
<evidence type="ECO:0000256" key="1">
    <source>
        <dbReference type="SAM" id="Phobius"/>
    </source>
</evidence>
<proteinExistence type="predicted"/>
<feature type="transmembrane region" description="Helical" evidence="1">
    <location>
        <begin position="115"/>
        <end position="135"/>
    </location>
</feature>
<protein>
    <submittedName>
        <fullName evidence="2">Uncharacterized protein</fullName>
    </submittedName>
</protein>